<keyword evidence="5" id="KW-0234">DNA repair</keyword>
<feature type="region of interest" description="Disordered" evidence="9">
    <location>
        <begin position="586"/>
        <end position="702"/>
    </location>
</feature>
<name>A0AAW3ASL7_9TRYP</name>
<feature type="compositionally biased region" description="Polar residues" evidence="9">
    <location>
        <begin position="611"/>
        <end position="626"/>
    </location>
</feature>
<comment type="subcellular location">
    <subcellularLocation>
        <location evidence="2">Chromosome</location>
    </subcellularLocation>
    <subcellularLocation>
        <location evidence="1">Nucleus</location>
    </subcellularLocation>
</comment>
<dbReference type="SMART" id="SM00240">
    <property type="entry name" value="FHA"/>
    <property type="match status" value="1"/>
</dbReference>
<feature type="compositionally biased region" description="Low complexity" evidence="9">
    <location>
        <begin position="827"/>
        <end position="836"/>
    </location>
</feature>
<dbReference type="AlphaFoldDB" id="A0AAW3ASL7"/>
<sequence length="1264" mass="134700">MYLLEVNHGDGEIHRHFLLPDQTYTLGRKVCRILLPVAEPSISRHHATIFVASMPRYSVLDPSAQLEIRIEDVSKHGTFVNRERIGKDNSRFLYPEDLIRLGLRVTARIIPVMLVLAISPDLTDASLDLVLDSCVRIGALVVEDSIPAPLSYYEAHTDCIGFLYVAENSFTMEETMMVALGYGYTLVTPHYIANLVRSLEKKDTLMPGEFPSPSAPLPASQALRSAHYRRPTQTFFSVAEFLSVGRPMAATVFCGSTFVLLESALQEVYSEVLRLFGGTVEVVALDAVGAWCSRQSSPPPLPLTTVVLVGEEDFRSVSDEVIKRDGGRGAFPTKHARPVICGYLTMYKCGLCLIPEKNVHLTLYRNDSKELHAKAKSCFLQRSADDVLADAALSPAGDAPLRLSSGSFTDTRSTSHHGSTIRTSESPASASPSPVAAMSPAPVIARRSRDSSFIADHSPNRAEKAVNGTAAASAATAAPAATTASPTGDVWCLTGSRAASPNFVSSLHPVHSTRSASASPQPTSVVLATSSSGAAARQSPPTVAPAPASAAAAPPLAHLDETSHVQDTATSVPLTVETPVATTTVSFSAGAGGGGGGGGSAVLRSRDRAADTSSTTMATNTLSTALAPQRMSVNPARRNSHPFSLSARQRSSGGDSDGEAEERAHNCTGIPLGSKEAEGSQGRRRSSSSSIRRASGSLHRLSTDNSLTTLPLRSEEVACLCPLGRSASLPSGVAAAGTILKHQSCATFEERPQRPSPASSEEPRCDSAPEEWCRRNNAAVTESAPADGAMPPLPPPSSTSSAIAGPTTNVTSAVPVLHPAGRPKSIPAQAAPTAATLTGKPEVSKPQCTEQTNGSASAKESEVAQQLLSTRRGEQCVAYTSTSETRCGLAQLKLPLDPVRNGAHHGGKRSNFRLNSARRHVERYTTLEHDVIVHTASQAGISSPRQRVEAVRIGSLSGRRTSVSHDFEFSLSRPIEPTENGAGDVENKRRVVRRSPSSLQRLDSSQARKMAPPHRLMTPRATSSVPRNRRAHAYGGVPQSQSARGTEDGVAHKPSISDVTARRGSARRRLGSPTQGNGMSASSSSTLSAPRQIPSLHSGSVTSSGATASSGAAESYLRISKELSAHCQRFMSEFLDNFMSAMERTTRCAVQRSHIDFSSRQMLEEGVERILEFLHYINSTEADIPAVYSTPNTRVACHQVWQKSQYVLCKIKACYHAVNCKAPSVLIRARAALSTRTAPPLQQRRFTSVSGRGQSRSPQRMSAF</sequence>
<dbReference type="InterPro" id="IPR000253">
    <property type="entry name" value="FHA_dom"/>
</dbReference>
<dbReference type="InterPro" id="IPR040227">
    <property type="entry name" value="Nibrin-rel"/>
</dbReference>
<comment type="similarity">
    <text evidence="8">Belongs to the Nibrin family.</text>
</comment>
<feature type="region of interest" description="Disordered" evidence="9">
    <location>
        <begin position="974"/>
        <end position="1107"/>
    </location>
</feature>
<evidence type="ECO:0000313" key="11">
    <source>
        <dbReference type="EMBL" id="KAL0510328.1"/>
    </source>
</evidence>
<dbReference type="PROSITE" id="PS50006">
    <property type="entry name" value="FHA_DOMAIN"/>
    <property type="match status" value="1"/>
</dbReference>
<feature type="compositionally biased region" description="Polar residues" evidence="9">
    <location>
        <begin position="512"/>
        <end position="533"/>
    </location>
</feature>
<feature type="compositionally biased region" description="Low complexity" evidence="9">
    <location>
        <begin position="1098"/>
        <end position="1107"/>
    </location>
</feature>
<dbReference type="Gene3D" id="2.60.200.20">
    <property type="match status" value="1"/>
</dbReference>
<dbReference type="FunFam" id="2.60.200.20:FF:000017">
    <property type="entry name" value="Nibrin"/>
    <property type="match status" value="1"/>
</dbReference>
<feature type="region of interest" description="Disordered" evidence="9">
    <location>
        <begin position="512"/>
        <end position="553"/>
    </location>
</feature>
<feature type="compositionally biased region" description="Low complexity" evidence="9">
    <location>
        <begin position="1080"/>
        <end position="1089"/>
    </location>
</feature>
<feature type="region of interest" description="Disordered" evidence="9">
    <location>
        <begin position="1243"/>
        <end position="1264"/>
    </location>
</feature>
<dbReference type="EMBL" id="JBAMZL010000017">
    <property type="protein sequence ID" value="KAL0510328.1"/>
    <property type="molecule type" value="Genomic_DNA"/>
</dbReference>
<dbReference type="SUPFAM" id="SSF49879">
    <property type="entry name" value="SMAD/FHA domain"/>
    <property type="match status" value="1"/>
</dbReference>
<evidence type="ECO:0000259" key="10">
    <source>
        <dbReference type="PROSITE" id="PS50006"/>
    </source>
</evidence>
<dbReference type="Pfam" id="PF00498">
    <property type="entry name" value="FHA"/>
    <property type="match status" value="1"/>
</dbReference>
<evidence type="ECO:0000256" key="8">
    <source>
        <dbReference type="ARBA" id="ARBA00044757"/>
    </source>
</evidence>
<dbReference type="CDD" id="cd22667">
    <property type="entry name" value="FHA_NBN"/>
    <property type="match status" value="1"/>
</dbReference>
<gene>
    <name evidence="11" type="ORF">Q4I30_002442</name>
</gene>
<keyword evidence="4" id="KW-0227">DNA damage</keyword>
<comment type="caution">
    <text evidence="11">The sequence shown here is derived from an EMBL/GenBank/DDBJ whole genome shotgun (WGS) entry which is preliminary data.</text>
</comment>
<evidence type="ECO:0000256" key="4">
    <source>
        <dbReference type="ARBA" id="ARBA00022763"/>
    </source>
</evidence>
<dbReference type="GO" id="GO:0030870">
    <property type="term" value="C:Mre11 complex"/>
    <property type="evidence" value="ECO:0007669"/>
    <property type="project" value="InterPro"/>
</dbReference>
<evidence type="ECO:0000256" key="7">
    <source>
        <dbReference type="ARBA" id="ARBA00023306"/>
    </source>
</evidence>
<feature type="compositionally biased region" description="Polar residues" evidence="9">
    <location>
        <begin position="995"/>
        <end position="1007"/>
    </location>
</feature>
<feature type="region of interest" description="Disordered" evidence="9">
    <location>
        <begin position="747"/>
        <end position="862"/>
    </location>
</feature>
<evidence type="ECO:0000256" key="3">
    <source>
        <dbReference type="ARBA" id="ARBA00022454"/>
    </source>
</evidence>
<evidence type="ECO:0000256" key="1">
    <source>
        <dbReference type="ARBA" id="ARBA00004123"/>
    </source>
</evidence>
<feature type="domain" description="FHA" evidence="10">
    <location>
        <begin position="24"/>
        <end position="85"/>
    </location>
</feature>
<proteinExistence type="inferred from homology"/>
<keyword evidence="3" id="KW-0158">Chromosome</keyword>
<protein>
    <submittedName>
        <fullName evidence="11">FHA domain containing protein</fullName>
    </submittedName>
</protein>
<evidence type="ECO:0000256" key="5">
    <source>
        <dbReference type="ARBA" id="ARBA00023204"/>
    </source>
</evidence>
<keyword evidence="7" id="KW-0131">Cell cycle</keyword>
<dbReference type="InterPro" id="IPR008984">
    <property type="entry name" value="SMAD_FHA_dom_sf"/>
</dbReference>
<evidence type="ECO:0000256" key="6">
    <source>
        <dbReference type="ARBA" id="ARBA00023242"/>
    </source>
</evidence>
<organism evidence="11 12">
    <name type="scientific">Leishmania utingensis</name>
    <dbReference type="NCBI Taxonomy" id="653362"/>
    <lineage>
        <taxon>Eukaryota</taxon>
        <taxon>Discoba</taxon>
        <taxon>Euglenozoa</taxon>
        <taxon>Kinetoplastea</taxon>
        <taxon>Metakinetoplastina</taxon>
        <taxon>Trypanosomatida</taxon>
        <taxon>Trypanosomatidae</taxon>
        <taxon>Leishmaniinae</taxon>
        <taxon>Leishmania</taxon>
    </lineage>
</organism>
<keyword evidence="12" id="KW-1185">Reference proteome</keyword>
<evidence type="ECO:0000313" key="12">
    <source>
        <dbReference type="Proteomes" id="UP001482455"/>
    </source>
</evidence>
<dbReference type="GO" id="GO:0003684">
    <property type="term" value="F:damaged DNA binding"/>
    <property type="evidence" value="ECO:0007669"/>
    <property type="project" value="TreeGrafter"/>
</dbReference>
<feature type="compositionally biased region" description="Gly residues" evidence="9">
    <location>
        <begin position="590"/>
        <end position="600"/>
    </location>
</feature>
<dbReference type="GO" id="GO:0005694">
    <property type="term" value="C:chromosome"/>
    <property type="evidence" value="ECO:0007669"/>
    <property type="project" value="UniProtKB-SubCell"/>
</dbReference>
<feature type="compositionally biased region" description="Basic and acidic residues" evidence="9">
    <location>
        <begin position="761"/>
        <end position="774"/>
    </location>
</feature>
<dbReference type="GO" id="GO:0007095">
    <property type="term" value="P:mitotic G2 DNA damage checkpoint signaling"/>
    <property type="evidence" value="ECO:0007669"/>
    <property type="project" value="InterPro"/>
</dbReference>
<feature type="region of interest" description="Disordered" evidence="9">
    <location>
        <begin position="402"/>
        <end position="438"/>
    </location>
</feature>
<dbReference type="GO" id="GO:0000724">
    <property type="term" value="P:double-strand break repair via homologous recombination"/>
    <property type="evidence" value="ECO:0007669"/>
    <property type="project" value="TreeGrafter"/>
</dbReference>
<feature type="compositionally biased region" description="Polar residues" evidence="9">
    <location>
        <begin position="846"/>
        <end position="862"/>
    </location>
</feature>
<feature type="compositionally biased region" description="Polar residues" evidence="9">
    <location>
        <begin position="641"/>
        <end position="654"/>
    </location>
</feature>
<feature type="compositionally biased region" description="Low complexity" evidence="9">
    <location>
        <begin position="687"/>
        <end position="697"/>
    </location>
</feature>
<feature type="compositionally biased region" description="Polar residues" evidence="9">
    <location>
        <begin position="1244"/>
        <end position="1264"/>
    </location>
</feature>
<feature type="compositionally biased region" description="Polar residues" evidence="9">
    <location>
        <begin position="404"/>
        <end position="425"/>
    </location>
</feature>
<reference evidence="11 12" key="1">
    <citation type="submission" date="2024-02" db="EMBL/GenBank/DDBJ databases">
        <title>FIRST GENOME SEQUENCES OF Leishmania (Viannia) shawi, Leishmania (Viannia) lindenbergi AND Leishmania (Viannia) utingensis.</title>
        <authorList>
            <person name="Resadore F."/>
            <person name="Custodio M.G.F."/>
            <person name="Boite M.C."/>
            <person name="Cupolillo E."/>
            <person name="Ferreira G.E.M."/>
        </authorList>
    </citation>
    <scope>NUCLEOTIDE SEQUENCE [LARGE SCALE GENOMIC DNA]</scope>
    <source>
        <strain evidence="11 12">ITUB/BR/1977/M4964</strain>
    </source>
</reference>
<dbReference type="PANTHER" id="PTHR12162:SF0">
    <property type="entry name" value="NIBRIN"/>
    <property type="match status" value="1"/>
</dbReference>
<dbReference type="Proteomes" id="UP001482455">
    <property type="component" value="Unassembled WGS sequence"/>
</dbReference>
<accession>A0AAW3ASL7</accession>
<evidence type="ECO:0000256" key="2">
    <source>
        <dbReference type="ARBA" id="ARBA00004286"/>
    </source>
</evidence>
<evidence type="ECO:0000256" key="9">
    <source>
        <dbReference type="SAM" id="MobiDB-lite"/>
    </source>
</evidence>
<dbReference type="PANTHER" id="PTHR12162">
    <property type="entry name" value="NIBRIN-RELATED"/>
    <property type="match status" value="1"/>
</dbReference>
<keyword evidence="6" id="KW-0539">Nucleus</keyword>
<feature type="compositionally biased region" description="Low complexity" evidence="9">
    <location>
        <begin position="426"/>
        <end position="438"/>
    </location>
</feature>